<accession>A0ABD5UUN2</accession>
<gene>
    <name evidence="3" type="ORF">ACFQE9_11515</name>
</gene>
<feature type="transmembrane region" description="Helical" evidence="1">
    <location>
        <begin position="37"/>
        <end position="59"/>
    </location>
</feature>
<evidence type="ECO:0000313" key="4">
    <source>
        <dbReference type="Proteomes" id="UP001596296"/>
    </source>
</evidence>
<evidence type="ECO:0000259" key="2">
    <source>
        <dbReference type="Pfam" id="PF25953"/>
    </source>
</evidence>
<proteinExistence type="predicted"/>
<keyword evidence="1" id="KW-0812">Transmembrane</keyword>
<name>A0ABD5UUN2_9EURY</name>
<organism evidence="3 4">
    <name type="scientific">Halopenitus salinus</name>
    <dbReference type="NCBI Taxonomy" id="1198295"/>
    <lineage>
        <taxon>Archaea</taxon>
        <taxon>Methanobacteriati</taxon>
        <taxon>Methanobacteriota</taxon>
        <taxon>Stenosarchaea group</taxon>
        <taxon>Halobacteria</taxon>
        <taxon>Halobacteriales</taxon>
        <taxon>Haloferacaceae</taxon>
        <taxon>Halopenitus</taxon>
    </lineage>
</organism>
<feature type="transmembrane region" description="Helical" evidence="1">
    <location>
        <begin position="71"/>
        <end position="93"/>
    </location>
</feature>
<reference evidence="3 4" key="1">
    <citation type="journal article" date="2019" name="Int. J. Syst. Evol. Microbiol.">
        <title>The Global Catalogue of Microorganisms (GCM) 10K type strain sequencing project: providing services to taxonomists for standard genome sequencing and annotation.</title>
        <authorList>
            <consortium name="The Broad Institute Genomics Platform"/>
            <consortium name="The Broad Institute Genome Sequencing Center for Infectious Disease"/>
            <person name="Wu L."/>
            <person name="Ma J."/>
        </authorList>
    </citation>
    <scope>NUCLEOTIDE SEQUENCE [LARGE SCALE GENOMIC DNA]</scope>
    <source>
        <strain evidence="3 4">SKJ47</strain>
    </source>
</reference>
<protein>
    <recommendedName>
        <fullName evidence="2">DUF7991 domain-containing protein</fullName>
    </recommendedName>
</protein>
<keyword evidence="1" id="KW-0472">Membrane</keyword>
<keyword evidence="1" id="KW-1133">Transmembrane helix</keyword>
<dbReference type="Pfam" id="PF25953">
    <property type="entry name" value="DUF7991"/>
    <property type="match status" value="1"/>
</dbReference>
<evidence type="ECO:0000313" key="3">
    <source>
        <dbReference type="EMBL" id="MFC6893225.1"/>
    </source>
</evidence>
<dbReference type="RefSeq" id="WP_379744555.1">
    <property type="nucleotide sequence ID" value="NZ_JBHSVN010000001.1"/>
</dbReference>
<dbReference type="AlphaFoldDB" id="A0ABD5UUN2"/>
<evidence type="ECO:0000256" key="1">
    <source>
        <dbReference type="SAM" id="Phobius"/>
    </source>
</evidence>
<dbReference type="EMBL" id="JBHSXL010000009">
    <property type="protein sequence ID" value="MFC6893225.1"/>
    <property type="molecule type" value="Genomic_DNA"/>
</dbReference>
<feature type="domain" description="DUF7991" evidence="2">
    <location>
        <begin position="1"/>
        <end position="103"/>
    </location>
</feature>
<dbReference type="Proteomes" id="UP001596296">
    <property type="component" value="Unassembled WGS sequence"/>
</dbReference>
<dbReference type="InterPro" id="IPR058304">
    <property type="entry name" value="DUF7991"/>
</dbReference>
<comment type="caution">
    <text evidence="3">The sequence shown here is derived from an EMBL/GenBank/DDBJ whole genome shotgun (WGS) entry which is preliminary data.</text>
</comment>
<keyword evidence="4" id="KW-1185">Reference proteome</keyword>
<sequence>MASILGVLAFLVVLGIHTLIAAVMTRYLRLRLATTWGTAVYVAFLVPVVLFVSTLVFSGPLGIGVNLGTPTAVLAVMILLPGTLGVAIDLLYVEHPDEYELPEPAE</sequence>